<proteinExistence type="predicted"/>
<dbReference type="RefSeq" id="WP_261342013.1">
    <property type="nucleotide sequence ID" value="NZ_CP036273.1"/>
</dbReference>
<gene>
    <name evidence="2" type="ORF">ETAA1_25460</name>
</gene>
<name>A0A517XSX6_9BACT</name>
<dbReference type="EMBL" id="CP036273">
    <property type="protein sequence ID" value="QDU20591.1"/>
    <property type="molecule type" value="Genomic_DNA"/>
</dbReference>
<keyword evidence="1" id="KW-0812">Transmembrane</keyword>
<reference evidence="2 3" key="1">
    <citation type="submission" date="2019-02" db="EMBL/GenBank/DDBJ databases">
        <title>Deep-cultivation of Planctomycetes and their phenomic and genomic characterization uncovers novel biology.</title>
        <authorList>
            <person name="Wiegand S."/>
            <person name="Jogler M."/>
            <person name="Boedeker C."/>
            <person name="Pinto D."/>
            <person name="Vollmers J."/>
            <person name="Rivas-Marin E."/>
            <person name="Kohn T."/>
            <person name="Peeters S.H."/>
            <person name="Heuer A."/>
            <person name="Rast P."/>
            <person name="Oberbeckmann S."/>
            <person name="Bunk B."/>
            <person name="Jeske O."/>
            <person name="Meyerdierks A."/>
            <person name="Storesund J.E."/>
            <person name="Kallscheuer N."/>
            <person name="Luecker S."/>
            <person name="Lage O.M."/>
            <person name="Pohl T."/>
            <person name="Merkel B.J."/>
            <person name="Hornburger P."/>
            <person name="Mueller R.-W."/>
            <person name="Bruemmer F."/>
            <person name="Labrenz M."/>
            <person name="Spormann A.M."/>
            <person name="Op den Camp H."/>
            <person name="Overmann J."/>
            <person name="Amann R."/>
            <person name="Jetten M.S.M."/>
            <person name="Mascher T."/>
            <person name="Medema M.H."/>
            <person name="Devos D.P."/>
            <person name="Kaster A.-K."/>
            <person name="Ovreas L."/>
            <person name="Rohde M."/>
            <person name="Galperin M.Y."/>
            <person name="Jogler C."/>
        </authorList>
    </citation>
    <scope>NUCLEOTIDE SEQUENCE [LARGE SCALE GENOMIC DNA]</scope>
    <source>
        <strain evidence="2 3">ETA_A1</strain>
    </source>
</reference>
<dbReference type="Proteomes" id="UP000319576">
    <property type="component" value="Chromosome"/>
</dbReference>
<protein>
    <submittedName>
        <fullName evidence="2">Uncharacterized protein</fullName>
    </submittedName>
</protein>
<evidence type="ECO:0000313" key="3">
    <source>
        <dbReference type="Proteomes" id="UP000319576"/>
    </source>
</evidence>
<organism evidence="2 3">
    <name type="scientific">Urbifossiella limnaea</name>
    <dbReference type="NCBI Taxonomy" id="2528023"/>
    <lineage>
        <taxon>Bacteria</taxon>
        <taxon>Pseudomonadati</taxon>
        <taxon>Planctomycetota</taxon>
        <taxon>Planctomycetia</taxon>
        <taxon>Gemmatales</taxon>
        <taxon>Gemmataceae</taxon>
        <taxon>Urbifossiella</taxon>
    </lineage>
</organism>
<evidence type="ECO:0000313" key="2">
    <source>
        <dbReference type="EMBL" id="QDU20591.1"/>
    </source>
</evidence>
<sequence>MTEPHVLAVLLLAGALQTDFFAVVFALAFVIAFLLAAILGDD</sequence>
<accession>A0A517XSX6</accession>
<evidence type="ECO:0000256" key="1">
    <source>
        <dbReference type="SAM" id="Phobius"/>
    </source>
</evidence>
<dbReference type="KEGG" id="uli:ETAA1_25460"/>
<keyword evidence="1" id="KW-1133">Transmembrane helix</keyword>
<feature type="transmembrane region" description="Helical" evidence="1">
    <location>
        <begin position="20"/>
        <end position="39"/>
    </location>
</feature>
<dbReference type="AlphaFoldDB" id="A0A517XSX6"/>
<keyword evidence="1" id="KW-0472">Membrane</keyword>
<keyword evidence="3" id="KW-1185">Reference proteome</keyword>